<evidence type="ECO:0000313" key="3">
    <source>
        <dbReference type="EMBL" id="CAF4417870.1"/>
    </source>
</evidence>
<dbReference type="Proteomes" id="UP000663851">
    <property type="component" value="Unassembled WGS sequence"/>
</dbReference>
<dbReference type="EMBL" id="CAJOBR010007237">
    <property type="protein sequence ID" value="CAF4859401.1"/>
    <property type="molecule type" value="Genomic_DNA"/>
</dbReference>
<comment type="caution">
    <text evidence="2">The sequence shown here is derived from an EMBL/GenBank/DDBJ whole genome shotgun (WGS) entry which is preliminary data.</text>
</comment>
<evidence type="ECO:0000313" key="2">
    <source>
        <dbReference type="EMBL" id="CAF4308622.1"/>
    </source>
</evidence>
<dbReference type="EMBL" id="CAJOBO010000901">
    <property type="protein sequence ID" value="CAF4308622.1"/>
    <property type="molecule type" value="Genomic_DNA"/>
</dbReference>
<feature type="chain" id="PRO_5036236868" evidence="1">
    <location>
        <begin position="22"/>
        <end position="277"/>
    </location>
</feature>
<keyword evidence="1" id="KW-0732">Signal</keyword>
<reference evidence="2" key="1">
    <citation type="submission" date="2021-02" db="EMBL/GenBank/DDBJ databases">
        <authorList>
            <person name="Nowell W R."/>
        </authorList>
    </citation>
    <scope>NUCLEOTIDE SEQUENCE</scope>
</reference>
<sequence length="277" mass="32724">MMSLFGLILLISMLFYSFEHAIWLSNEETSELIRTKKSIQGDEQYDNLQFQSVAVKSDSKLELMQMSKVLGDTYKLQQKETHREQVRLHLLLLTFSEQKNYPLVVRSFVLPYYLKAYRITHDEIHTVLVNIDIKDEMKTDELIHELRSSVSALNTTLIESIIISNLILVNTMQTRMLPRNNLKSIIRSHETYINDLMEAVRLQHLNSYNETKQKYSVCWFFCKKLKVEMTARQEYLQFLIAMKIQIVVEVDKLTDKVSTLTQALDYHRKELDFMKAR</sequence>
<dbReference type="Proteomes" id="UP000663873">
    <property type="component" value="Unassembled WGS sequence"/>
</dbReference>
<gene>
    <name evidence="2" type="ORF">HFQ381_LOCUS14018</name>
    <name evidence="5" type="ORF">QYT958_LOCUS27801</name>
    <name evidence="4" type="ORF">TSG867_LOCUS21286</name>
    <name evidence="3" type="ORF">UJA718_LOCUS20329</name>
</gene>
<evidence type="ECO:0000313" key="5">
    <source>
        <dbReference type="EMBL" id="CAF4859401.1"/>
    </source>
</evidence>
<keyword evidence="7" id="KW-1185">Reference proteome</keyword>
<organism evidence="2 6">
    <name type="scientific">Rotaria socialis</name>
    <dbReference type="NCBI Taxonomy" id="392032"/>
    <lineage>
        <taxon>Eukaryota</taxon>
        <taxon>Metazoa</taxon>
        <taxon>Spiralia</taxon>
        <taxon>Gnathifera</taxon>
        <taxon>Rotifera</taxon>
        <taxon>Eurotatoria</taxon>
        <taxon>Bdelloidea</taxon>
        <taxon>Philodinida</taxon>
        <taxon>Philodinidae</taxon>
        <taxon>Rotaria</taxon>
    </lineage>
</organism>
<accession>A0A820I9R9</accession>
<dbReference type="EMBL" id="CAJOBQ010001634">
    <property type="protein sequence ID" value="CAF4503499.1"/>
    <property type="molecule type" value="Genomic_DNA"/>
</dbReference>
<evidence type="ECO:0000313" key="7">
    <source>
        <dbReference type="Proteomes" id="UP000663873"/>
    </source>
</evidence>
<dbReference type="Proteomes" id="UP000663862">
    <property type="component" value="Unassembled WGS sequence"/>
</dbReference>
<proteinExistence type="predicted"/>
<name>A0A820I9R9_9BILA</name>
<dbReference type="AlphaFoldDB" id="A0A820I9R9"/>
<evidence type="ECO:0000313" key="4">
    <source>
        <dbReference type="EMBL" id="CAF4503499.1"/>
    </source>
</evidence>
<evidence type="ECO:0000313" key="6">
    <source>
        <dbReference type="Proteomes" id="UP000663851"/>
    </source>
</evidence>
<dbReference type="EMBL" id="CAJOBP010003765">
    <property type="protein sequence ID" value="CAF4417870.1"/>
    <property type="molecule type" value="Genomic_DNA"/>
</dbReference>
<evidence type="ECO:0000256" key="1">
    <source>
        <dbReference type="SAM" id="SignalP"/>
    </source>
</evidence>
<feature type="signal peptide" evidence="1">
    <location>
        <begin position="1"/>
        <end position="21"/>
    </location>
</feature>
<dbReference type="Proteomes" id="UP000663848">
    <property type="component" value="Unassembled WGS sequence"/>
</dbReference>
<protein>
    <submittedName>
        <fullName evidence="2">Uncharacterized protein</fullName>
    </submittedName>
</protein>